<feature type="domain" description="HAMP" evidence="14">
    <location>
        <begin position="323"/>
        <end position="375"/>
    </location>
</feature>
<dbReference type="Gene3D" id="1.20.120.1530">
    <property type="match status" value="4"/>
</dbReference>
<dbReference type="Gene3D" id="1.10.287.130">
    <property type="match status" value="1"/>
</dbReference>
<dbReference type="GO" id="GO:0005524">
    <property type="term" value="F:ATP binding"/>
    <property type="evidence" value="ECO:0007669"/>
    <property type="project" value="UniProtKB-KW"/>
</dbReference>
<dbReference type="SMART" id="SM00448">
    <property type="entry name" value="REC"/>
    <property type="match status" value="1"/>
</dbReference>
<evidence type="ECO:0000256" key="9">
    <source>
        <dbReference type="ARBA" id="ARBA00023012"/>
    </source>
</evidence>
<dbReference type="CDD" id="cd00082">
    <property type="entry name" value="HisKA"/>
    <property type="match status" value="1"/>
</dbReference>
<dbReference type="SMART" id="SM00304">
    <property type="entry name" value="HAMP"/>
    <property type="match status" value="7"/>
</dbReference>
<dbReference type="SUPFAM" id="SSF52172">
    <property type="entry name" value="CheY-like"/>
    <property type="match status" value="2"/>
</dbReference>
<dbReference type="Pfam" id="PF00512">
    <property type="entry name" value="HisKA"/>
    <property type="match status" value="1"/>
</dbReference>
<dbReference type="PROSITE" id="PS50110">
    <property type="entry name" value="RESPONSE_REGULATORY"/>
    <property type="match status" value="1"/>
</dbReference>
<gene>
    <name evidence="15" type="ORF">JR316_010766</name>
</gene>
<reference evidence="15" key="1">
    <citation type="submission" date="2021-02" db="EMBL/GenBank/DDBJ databases">
        <title>Psilocybe cubensis genome.</title>
        <authorList>
            <person name="Mckernan K.J."/>
            <person name="Crawford S."/>
            <person name="Trippe A."/>
            <person name="Kane L.T."/>
            <person name="Mclaughlin S."/>
        </authorList>
    </citation>
    <scope>NUCLEOTIDE SEQUENCE [LARGE SCALE GENOMIC DNA]</scope>
    <source>
        <strain evidence="15">MGC-MH-2018</strain>
    </source>
</reference>
<dbReference type="GO" id="GO:0000155">
    <property type="term" value="F:phosphorelay sensor kinase activity"/>
    <property type="evidence" value="ECO:0007669"/>
    <property type="project" value="InterPro"/>
</dbReference>
<keyword evidence="7" id="KW-0418">Kinase</keyword>
<evidence type="ECO:0000256" key="6">
    <source>
        <dbReference type="ARBA" id="ARBA00022741"/>
    </source>
</evidence>
<evidence type="ECO:0000256" key="10">
    <source>
        <dbReference type="PROSITE-ProRule" id="PRU00169"/>
    </source>
</evidence>
<feature type="domain" description="Histidine kinase" evidence="12">
    <location>
        <begin position="858"/>
        <end position="1084"/>
    </location>
</feature>
<accession>A0A8H7XMF3</accession>
<dbReference type="OrthoDB" id="10266508at2759"/>
<keyword evidence="5" id="KW-0677">Repeat</keyword>
<evidence type="ECO:0000259" key="14">
    <source>
        <dbReference type="PROSITE" id="PS50885"/>
    </source>
</evidence>
<comment type="catalytic activity">
    <reaction evidence="1">
        <text>ATP + protein L-histidine = ADP + protein N-phospho-L-histidine.</text>
        <dbReference type="EC" id="2.7.13.3"/>
    </reaction>
</comment>
<dbReference type="CDD" id="cd17546">
    <property type="entry name" value="REC_hyHK_CKI1_RcsC-like"/>
    <property type="match status" value="1"/>
</dbReference>
<comment type="caution">
    <text evidence="15">The sequence shown here is derived from an EMBL/GenBank/DDBJ whole genome shotgun (WGS) entry which is preliminary data.</text>
</comment>
<dbReference type="FunFam" id="1.10.287.130:FF:000002">
    <property type="entry name" value="Two-component osmosensing histidine kinase"/>
    <property type="match status" value="1"/>
</dbReference>
<evidence type="ECO:0000256" key="5">
    <source>
        <dbReference type="ARBA" id="ARBA00022737"/>
    </source>
</evidence>
<dbReference type="GO" id="GO:0071474">
    <property type="term" value="P:cellular hyperosmotic response"/>
    <property type="evidence" value="ECO:0007669"/>
    <property type="project" value="TreeGrafter"/>
</dbReference>
<sequence length="1375" mass="148296">MDPPPSEETILTTPTMTDTFKSHLVALLSIYELGPYPGAPIPRYEGPSDWQTETILRSLAAVAKRMWAAEDAVAELRGPRSEKVEAEKALELENQPEQQHSEATTPVNRPNEASDSTTTHNGRSNGTNMTISLDGLQSSIDPSKGFSRAYGTMKAHQAALAQAGPNGGYSSAPPTAHAQCPTCGKSISDPLMLYTTDNNAPLSSSPLVVPMGPLAAAAFESGMSAVEELKLLKAQVQDVARVCNAVARGDLSQKITVPVQGVVMVQLKDVINTMVDKLGQFAKEVTRVSQEVGTEGKLGGQALVLDVEGTWRELTGVVNKLAANLTSQVRSIAKVTKAVALGDLSKQIEVDARGEILDLKNTVNGMVVRLRALAAEVTRVTLEVGSQGKLGGQAHVPDVEGVWLNLVRNVNRMCSSLTDQVRSIAVVTTAVARGDLTQKIEIQVEGEMSTLKGTVNSMVDQLSAFASEVTRVALEVGTQGILGGQAKVEGVQGTWADLTRNVNKMASNLTDQVRSISEVTKAVALGDLGKLVNVDVQGEMLDLKMTVNSMVAQLSTLANEVTRVSLEVGTEGILGGQAFVPDVQGMWKVLTDNVNLMAMNLTNQVRSIAEVTKAVAGGDLTKKIEVDVRGEILELKETVNGMTESLSVFADEVTRVAREVGTEGRLGGQARVTNVGGTWKDLTDNVNVMANNLTLQVRTIAVATTAVARGDLTQKIGGVSVSGEMLSLVNTINDMIDQLAIFAAEVKKVAREVGTEGKLGVQAEVGNVQGIWQEITLSVNTMAGNLTTQVRGFAQISAAAMDGDFTRFITVEASGEMDSLKTQINQMVFNLRDSIQKNTAAREAAELANRSKSEFLANMSHEIRTPMNGIIGMTELTLDSDLNRSQRESLLLVHSLARSLLLIIDDILDISKIEAGRMTMEAVSYSLRQTVFGILKTLVVRASQNNLDLTYDVEPDIPDQLIGDSLRLRQVITNLVGNAIKFTPSKASRKGHVALSTRLLALDDQSVTLEFCVTDTGIGIAKDKLNLIFDTFCQADGSTTREYGGTGLGLSISKRLVSLMQGNMWVESEVSKGSKFFFTITSQISHSTMEATLSKMAPFAKRTILFVDTLFDETGVVDRIKELGLRPYVVHDVKAVADKEKCPHIDTIVVDSLTVTECIREYEHLRYIPVVLLAPSMPRLNLKWCLDNSISSQVTTPVTAQDLSSALISALESNTVSPVSAPNDVTFDILLAEDNLVNQKLAVKILEKYGHTVEIAENGSLAVDAFKGRVAQGKPFDIILMDVSMPFMGGMEATELIRSYEMHKSLPPTPIIALTAHAMIGDRERCLQAGMDDHITKPLRRADLLNSINKLAGERGAQKIHHLLRRPIPISQNYS</sequence>
<dbReference type="FunFam" id="1.20.120.1530:FF:000002">
    <property type="entry name" value="Two-component osmosensing histidine kinase"/>
    <property type="match status" value="2"/>
</dbReference>
<feature type="domain" description="HAMP" evidence="14">
    <location>
        <begin position="691"/>
        <end position="744"/>
    </location>
</feature>
<organism evidence="15">
    <name type="scientific">Psilocybe cubensis</name>
    <name type="common">Psychedelic mushroom</name>
    <name type="synonym">Stropharia cubensis</name>
    <dbReference type="NCBI Taxonomy" id="181762"/>
    <lineage>
        <taxon>Eukaryota</taxon>
        <taxon>Fungi</taxon>
        <taxon>Dikarya</taxon>
        <taxon>Basidiomycota</taxon>
        <taxon>Agaricomycotina</taxon>
        <taxon>Agaricomycetes</taxon>
        <taxon>Agaricomycetidae</taxon>
        <taxon>Agaricales</taxon>
        <taxon>Agaricineae</taxon>
        <taxon>Strophariaceae</taxon>
        <taxon>Psilocybe</taxon>
    </lineage>
</organism>
<dbReference type="InterPro" id="IPR005467">
    <property type="entry name" value="His_kinase_dom"/>
</dbReference>
<feature type="domain" description="HAMP" evidence="14">
    <location>
        <begin position="784"/>
        <end position="836"/>
    </location>
</feature>
<dbReference type="InterPro" id="IPR001789">
    <property type="entry name" value="Sig_transdc_resp-reg_receiver"/>
</dbReference>
<dbReference type="PANTHER" id="PTHR45339">
    <property type="entry name" value="HYBRID SIGNAL TRANSDUCTION HISTIDINE KINASE J"/>
    <property type="match status" value="1"/>
</dbReference>
<evidence type="ECO:0000259" key="12">
    <source>
        <dbReference type="PROSITE" id="PS50109"/>
    </source>
</evidence>
<dbReference type="FunFam" id="3.30.565.10:FF:000010">
    <property type="entry name" value="Sensor histidine kinase RcsC"/>
    <property type="match status" value="1"/>
</dbReference>
<dbReference type="InterPro" id="IPR003594">
    <property type="entry name" value="HATPase_dom"/>
</dbReference>
<dbReference type="SMART" id="SM00388">
    <property type="entry name" value="HisKA"/>
    <property type="match status" value="1"/>
</dbReference>
<dbReference type="CDD" id="cd16922">
    <property type="entry name" value="HATPase_EvgS-ArcB-TorS-like"/>
    <property type="match status" value="1"/>
</dbReference>
<dbReference type="SUPFAM" id="SSF47384">
    <property type="entry name" value="Homodimeric domain of signal transducing histidine kinase"/>
    <property type="match status" value="1"/>
</dbReference>
<dbReference type="FunFam" id="1.20.120.1530:FF:000003">
    <property type="entry name" value="Atypical/HisK protein kinase"/>
    <property type="match status" value="1"/>
</dbReference>
<proteinExistence type="predicted"/>
<evidence type="ECO:0000256" key="2">
    <source>
        <dbReference type="ARBA" id="ARBA00012438"/>
    </source>
</evidence>
<dbReference type="InterPro" id="IPR003660">
    <property type="entry name" value="HAMP_dom"/>
</dbReference>
<dbReference type="SUPFAM" id="SSF58104">
    <property type="entry name" value="Methyl-accepting chemotaxis protein (MCP) signaling domain"/>
    <property type="match status" value="3"/>
</dbReference>
<dbReference type="Pfam" id="PF18947">
    <property type="entry name" value="HAMP_2"/>
    <property type="match status" value="1"/>
</dbReference>
<dbReference type="Pfam" id="PF00672">
    <property type="entry name" value="HAMP"/>
    <property type="match status" value="4"/>
</dbReference>
<dbReference type="PRINTS" id="PR00344">
    <property type="entry name" value="BCTRLSENSOR"/>
</dbReference>
<keyword evidence="9" id="KW-0902">Two-component regulatory system</keyword>
<feature type="domain" description="Response regulatory" evidence="13">
    <location>
        <begin position="1228"/>
        <end position="1352"/>
    </location>
</feature>
<dbReference type="Gene3D" id="3.40.50.2300">
    <property type="match status" value="1"/>
</dbReference>
<evidence type="ECO:0000256" key="7">
    <source>
        <dbReference type="ARBA" id="ARBA00022777"/>
    </source>
</evidence>
<evidence type="ECO:0000256" key="8">
    <source>
        <dbReference type="ARBA" id="ARBA00022840"/>
    </source>
</evidence>
<dbReference type="PROSITE" id="PS50885">
    <property type="entry name" value="HAMP"/>
    <property type="match status" value="7"/>
</dbReference>
<evidence type="ECO:0000256" key="11">
    <source>
        <dbReference type="SAM" id="MobiDB-lite"/>
    </source>
</evidence>
<dbReference type="PROSITE" id="PS50109">
    <property type="entry name" value="HIS_KIN"/>
    <property type="match status" value="1"/>
</dbReference>
<evidence type="ECO:0000256" key="3">
    <source>
        <dbReference type="ARBA" id="ARBA00022553"/>
    </source>
</evidence>
<dbReference type="EMBL" id="JAFIQS010000012">
    <property type="protein sequence ID" value="KAG5164260.1"/>
    <property type="molecule type" value="Genomic_DNA"/>
</dbReference>
<dbReference type="PANTHER" id="PTHR45339:SF1">
    <property type="entry name" value="HYBRID SIGNAL TRANSDUCTION HISTIDINE KINASE J"/>
    <property type="match status" value="1"/>
</dbReference>
<evidence type="ECO:0000256" key="4">
    <source>
        <dbReference type="ARBA" id="ARBA00022679"/>
    </source>
</evidence>
<dbReference type="Pfam" id="PF00072">
    <property type="entry name" value="Response_reg"/>
    <property type="match status" value="1"/>
</dbReference>
<dbReference type="CDD" id="cd06225">
    <property type="entry name" value="HAMP"/>
    <property type="match status" value="5"/>
</dbReference>
<dbReference type="Gene3D" id="3.30.565.10">
    <property type="entry name" value="Histidine kinase-like ATPase, C-terminal domain"/>
    <property type="match status" value="1"/>
</dbReference>
<dbReference type="GO" id="GO:0016020">
    <property type="term" value="C:membrane"/>
    <property type="evidence" value="ECO:0007669"/>
    <property type="project" value="InterPro"/>
</dbReference>
<feature type="domain" description="HAMP" evidence="14">
    <location>
        <begin position="507"/>
        <end position="559"/>
    </location>
</feature>
<evidence type="ECO:0000259" key="13">
    <source>
        <dbReference type="PROSITE" id="PS50110"/>
    </source>
</evidence>
<evidence type="ECO:0000313" key="15">
    <source>
        <dbReference type="EMBL" id="KAG5164260.1"/>
    </source>
</evidence>
<keyword evidence="3 10" id="KW-0597">Phosphoprotein</keyword>
<keyword evidence="4" id="KW-0808">Transferase</keyword>
<dbReference type="InterPro" id="IPR036097">
    <property type="entry name" value="HisK_dim/P_sf"/>
</dbReference>
<dbReference type="EC" id="2.7.13.3" evidence="2"/>
<feature type="domain" description="HAMP" evidence="14">
    <location>
        <begin position="230"/>
        <end position="283"/>
    </location>
</feature>
<dbReference type="InterPro" id="IPR011006">
    <property type="entry name" value="CheY-like_superfamily"/>
</dbReference>
<dbReference type="SMART" id="SM00387">
    <property type="entry name" value="HATPase_c"/>
    <property type="match status" value="1"/>
</dbReference>
<keyword evidence="6" id="KW-0547">Nucleotide-binding</keyword>
<feature type="modified residue" description="4-aspartylphosphate" evidence="10">
    <location>
        <position position="1282"/>
    </location>
</feature>
<dbReference type="Pfam" id="PF02518">
    <property type="entry name" value="HATPase_c"/>
    <property type="match status" value="1"/>
</dbReference>
<dbReference type="InterPro" id="IPR004358">
    <property type="entry name" value="Sig_transdc_His_kin-like_C"/>
</dbReference>
<dbReference type="InterPro" id="IPR003661">
    <property type="entry name" value="HisK_dim/P_dom"/>
</dbReference>
<dbReference type="InterPro" id="IPR036890">
    <property type="entry name" value="HATPase_C_sf"/>
</dbReference>
<dbReference type="SUPFAM" id="SSF55874">
    <property type="entry name" value="ATPase domain of HSP90 chaperone/DNA topoisomerase II/histidine kinase"/>
    <property type="match status" value="1"/>
</dbReference>
<feature type="domain" description="HAMP" evidence="14">
    <location>
        <begin position="415"/>
        <end position="467"/>
    </location>
</feature>
<keyword evidence="8" id="KW-0067">ATP-binding</keyword>
<feature type="domain" description="HAMP" evidence="14">
    <location>
        <begin position="599"/>
        <end position="651"/>
    </location>
</feature>
<protein>
    <recommendedName>
        <fullName evidence="2">histidine kinase</fullName>
        <ecNumber evidence="2">2.7.13.3</ecNumber>
    </recommendedName>
</protein>
<evidence type="ECO:0000256" key="1">
    <source>
        <dbReference type="ARBA" id="ARBA00000085"/>
    </source>
</evidence>
<feature type="compositionally biased region" description="Polar residues" evidence="11">
    <location>
        <begin position="95"/>
        <end position="136"/>
    </location>
</feature>
<name>A0A8H7XMF3_PSICU</name>
<feature type="region of interest" description="Disordered" evidence="11">
    <location>
        <begin position="90"/>
        <end position="136"/>
    </location>
</feature>